<evidence type="ECO:0000256" key="5">
    <source>
        <dbReference type="ARBA" id="ARBA00022737"/>
    </source>
</evidence>
<feature type="region of interest" description="Disordered" evidence="10">
    <location>
        <begin position="1"/>
        <end position="51"/>
    </location>
</feature>
<feature type="compositionally biased region" description="Basic and acidic residues" evidence="10">
    <location>
        <begin position="20"/>
        <end position="33"/>
    </location>
</feature>
<dbReference type="InterPro" id="IPR022357">
    <property type="entry name" value="MIP_CS"/>
</dbReference>
<organism evidence="12 13">
    <name type="scientific">Saitozyma podzolica</name>
    <dbReference type="NCBI Taxonomy" id="1890683"/>
    <lineage>
        <taxon>Eukaryota</taxon>
        <taxon>Fungi</taxon>
        <taxon>Dikarya</taxon>
        <taxon>Basidiomycota</taxon>
        <taxon>Agaricomycotina</taxon>
        <taxon>Tremellomycetes</taxon>
        <taxon>Tremellales</taxon>
        <taxon>Trimorphomycetaceae</taxon>
        <taxon>Saitozyma</taxon>
    </lineage>
</organism>
<dbReference type="OrthoDB" id="2595900at2759"/>
<feature type="transmembrane region" description="Helical" evidence="11">
    <location>
        <begin position="202"/>
        <end position="226"/>
    </location>
</feature>
<evidence type="ECO:0000313" key="13">
    <source>
        <dbReference type="Proteomes" id="UP000279259"/>
    </source>
</evidence>
<dbReference type="GO" id="GO:0015250">
    <property type="term" value="F:water channel activity"/>
    <property type="evidence" value="ECO:0007669"/>
    <property type="project" value="TreeGrafter"/>
</dbReference>
<gene>
    <name evidence="12" type="ORF">EHS25_000036</name>
</gene>
<dbReference type="Gene3D" id="1.20.1080.10">
    <property type="entry name" value="Glycerol uptake facilitator protein"/>
    <property type="match status" value="1"/>
</dbReference>
<reference evidence="12 13" key="1">
    <citation type="submission" date="2018-11" db="EMBL/GenBank/DDBJ databases">
        <title>Genome sequence of Saitozyma podzolica DSM 27192.</title>
        <authorList>
            <person name="Aliyu H."/>
            <person name="Gorte O."/>
            <person name="Ochsenreither K."/>
        </authorList>
    </citation>
    <scope>NUCLEOTIDE SEQUENCE [LARGE SCALE GENOMIC DNA]</scope>
    <source>
        <strain evidence="12 13">DSM 27192</strain>
    </source>
</reference>
<evidence type="ECO:0000256" key="10">
    <source>
        <dbReference type="SAM" id="MobiDB-lite"/>
    </source>
</evidence>
<comment type="catalytic activity">
    <reaction evidence="8">
        <text>H2O(in) = H2O(out)</text>
        <dbReference type="Rhea" id="RHEA:29667"/>
        <dbReference type="ChEBI" id="CHEBI:15377"/>
    </reaction>
</comment>
<dbReference type="EMBL" id="RSCD01000001">
    <property type="protein sequence ID" value="RSH94952.1"/>
    <property type="molecule type" value="Genomic_DNA"/>
</dbReference>
<comment type="similarity">
    <text evidence="2 9">Belongs to the MIP/aquaporin (TC 1.A.8) family.</text>
</comment>
<evidence type="ECO:0000256" key="6">
    <source>
        <dbReference type="ARBA" id="ARBA00022989"/>
    </source>
</evidence>
<feature type="transmembrane region" description="Helical" evidence="11">
    <location>
        <begin position="238"/>
        <end position="260"/>
    </location>
</feature>
<dbReference type="SUPFAM" id="SSF81338">
    <property type="entry name" value="Aquaporin-like"/>
    <property type="match status" value="1"/>
</dbReference>
<keyword evidence="5" id="KW-0677">Repeat</keyword>
<dbReference type="InterPro" id="IPR023271">
    <property type="entry name" value="Aquaporin-like"/>
</dbReference>
<evidence type="ECO:0000313" key="12">
    <source>
        <dbReference type="EMBL" id="RSH94952.1"/>
    </source>
</evidence>
<keyword evidence="7 11" id="KW-0472">Membrane</keyword>
<evidence type="ECO:0000256" key="4">
    <source>
        <dbReference type="ARBA" id="ARBA00022692"/>
    </source>
</evidence>
<dbReference type="Pfam" id="PF00230">
    <property type="entry name" value="MIP"/>
    <property type="match status" value="1"/>
</dbReference>
<evidence type="ECO:0000256" key="9">
    <source>
        <dbReference type="RuleBase" id="RU000477"/>
    </source>
</evidence>
<keyword evidence="13" id="KW-1185">Reference proteome</keyword>
<keyword evidence="4 9" id="KW-0812">Transmembrane</keyword>
<comment type="caution">
    <text evidence="12">The sequence shown here is derived from an EMBL/GenBank/DDBJ whole genome shotgun (WGS) entry which is preliminary data.</text>
</comment>
<evidence type="ECO:0000256" key="2">
    <source>
        <dbReference type="ARBA" id="ARBA00006175"/>
    </source>
</evidence>
<dbReference type="GO" id="GO:0005886">
    <property type="term" value="C:plasma membrane"/>
    <property type="evidence" value="ECO:0007669"/>
    <property type="project" value="TreeGrafter"/>
</dbReference>
<dbReference type="GO" id="GO:0015254">
    <property type="term" value="F:glycerol channel activity"/>
    <property type="evidence" value="ECO:0007669"/>
    <property type="project" value="TreeGrafter"/>
</dbReference>
<protein>
    <recommendedName>
        <fullName evidence="14">Aquaporin</fullName>
    </recommendedName>
</protein>
<feature type="transmembrane region" description="Helical" evidence="11">
    <location>
        <begin position="290"/>
        <end position="314"/>
    </location>
</feature>
<dbReference type="PRINTS" id="PR00783">
    <property type="entry name" value="MINTRINSICP"/>
</dbReference>
<keyword evidence="3 9" id="KW-0813">Transport</keyword>
<evidence type="ECO:0008006" key="14">
    <source>
        <dbReference type="Google" id="ProtNLM"/>
    </source>
</evidence>
<dbReference type="InterPro" id="IPR000425">
    <property type="entry name" value="MIP"/>
</dbReference>
<evidence type="ECO:0000256" key="11">
    <source>
        <dbReference type="SAM" id="Phobius"/>
    </source>
</evidence>
<dbReference type="AlphaFoldDB" id="A0A427YV41"/>
<dbReference type="PANTHER" id="PTHR43829">
    <property type="entry name" value="AQUAPORIN OR AQUAGLYCEROPORIN RELATED"/>
    <property type="match status" value="1"/>
</dbReference>
<dbReference type="PANTHER" id="PTHR43829:SF9">
    <property type="entry name" value="AQUAPORIN-9"/>
    <property type="match status" value="1"/>
</dbReference>
<evidence type="ECO:0000256" key="3">
    <source>
        <dbReference type="ARBA" id="ARBA00022448"/>
    </source>
</evidence>
<proteinExistence type="inferred from homology"/>
<keyword evidence="6 11" id="KW-1133">Transmembrane helix</keyword>
<sequence>MTLGAALTKDGQHIGSPIGEHSKIESPLADRRSRGPGIGPRRISGRQDDIAFRSTPIPLEEYSQDAESGSQPVPRPTRQFLISTPEYLRAPVAECCGTMILVLFGIASNAQAVLGRPDESNFLALRLGWGAGLLVGVLLSGDTSGAHLNPAITLAFAVYQDFPWSRANYYELANLFEGGYGVRTFGSPTSSASAFITVPQPWISNIGAFFDEVLGTALLCIAVLTINEGARAKFPIHLRAVALMWAFIGVSGAVGIQTSFGLNPARDLGPRIAAAMFRYPSTIWTDRQGYFFYGAVLGPVAGALLGAGLWEILLGEGVKVRLRRKH</sequence>
<dbReference type="PROSITE" id="PS00221">
    <property type="entry name" value="MIP"/>
    <property type="match status" value="1"/>
</dbReference>
<dbReference type="Proteomes" id="UP000279259">
    <property type="component" value="Unassembled WGS sequence"/>
</dbReference>
<accession>A0A427YV41</accession>
<name>A0A427YV41_9TREE</name>
<dbReference type="STRING" id="1890683.A0A427YV41"/>
<evidence type="ECO:0000256" key="7">
    <source>
        <dbReference type="ARBA" id="ARBA00023136"/>
    </source>
</evidence>
<dbReference type="InterPro" id="IPR050363">
    <property type="entry name" value="MIP/Aquaporin"/>
</dbReference>
<evidence type="ECO:0000256" key="8">
    <source>
        <dbReference type="ARBA" id="ARBA00034651"/>
    </source>
</evidence>
<evidence type="ECO:0000256" key="1">
    <source>
        <dbReference type="ARBA" id="ARBA00004141"/>
    </source>
</evidence>
<comment type="subcellular location">
    <subcellularLocation>
        <location evidence="1">Membrane</location>
        <topology evidence="1">Multi-pass membrane protein</topology>
    </subcellularLocation>
</comment>